<gene>
    <name evidence="2" type="ORF">RUMGNA_03509</name>
</gene>
<evidence type="ECO:0000313" key="3">
    <source>
        <dbReference type="Proteomes" id="UP000004410"/>
    </source>
</evidence>
<dbReference type="AlphaFoldDB" id="A7B7E3"/>
<evidence type="ECO:0000256" key="1">
    <source>
        <dbReference type="SAM" id="Phobius"/>
    </source>
</evidence>
<accession>A7B7E3</accession>
<keyword evidence="1" id="KW-1133">Transmembrane helix</keyword>
<dbReference type="PaxDb" id="411470-RUMGNA_03509"/>
<keyword evidence="1" id="KW-0812">Transmembrane</keyword>
<keyword evidence="1" id="KW-0472">Membrane</keyword>
<name>A7B7E3_MEDG7</name>
<dbReference type="EMBL" id="AAYG02000032">
    <property type="protein sequence ID" value="EDN75886.1"/>
    <property type="molecule type" value="Genomic_DNA"/>
</dbReference>
<evidence type="ECO:0000313" key="2">
    <source>
        <dbReference type="EMBL" id="EDN75886.1"/>
    </source>
</evidence>
<proteinExistence type="predicted"/>
<dbReference type="Proteomes" id="UP000004410">
    <property type="component" value="Unassembled WGS sequence"/>
</dbReference>
<reference evidence="2 3" key="1">
    <citation type="submission" date="2007-04" db="EMBL/GenBank/DDBJ databases">
        <authorList>
            <person name="Fulton L."/>
            <person name="Clifton S."/>
            <person name="Fulton B."/>
            <person name="Xu J."/>
            <person name="Minx P."/>
            <person name="Pepin K.H."/>
            <person name="Johnson M."/>
            <person name="Thiruvilangam P."/>
            <person name="Bhonagiri V."/>
            <person name="Nash W.E."/>
            <person name="Mardis E.R."/>
            <person name="Wilson R.K."/>
        </authorList>
    </citation>
    <scope>NUCLEOTIDE SEQUENCE [LARGE SCALE GENOMIC DNA]</scope>
    <source>
        <strain evidence="2 3">ATCC 29149</strain>
    </source>
</reference>
<organism evidence="2 3">
    <name type="scientific">Mediterraneibacter gnavus (strain ATCC 29149 / DSM 114966 / JCM 6515 / VPI C7-9)</name>
    <name type="common">Ruminococcus gnavus</name>
    <dbReference type="NCBI Taxonomy" id="411470"/>
    <lineage>
        <taxon>Bacteria</taxon>
        <taxon>Bacillati</taxon>
        <taxon>Bacillota</taxon>
        <taxon>Clostridia</taxon>
        <taxon>Lachnospirales</taxon>
        <taxon>Lachnospiraceae</taxon>
        <taxon>Mediterraneibacter</taxon>
    </lineage>
</organism>
<comment type="caution">
    <text evidence="2">The sequence shown here is derived from an EMBL/GenBank/DDBJ whole genome shotgun (WGS) entry which is preliminary data.</text>
</comment>
<sequence>MMEQKEHKIQIVVLSLLDIAGIMISFLIQKLTKFLIIFS</sequence>
<protein>
    <submittedName>
        <fullName evidence="2">Uncharacterized protein</fullName>
    </submittedName>
</protein>
<reference evidence="2 3" key="2">
    <citation type="submission" date="2007-06" db="EMBL/GenBank/DDBJ databases">
        <title>Draft genome sequence of Ruminococcus gnavus (ATCC 29149).</title>
        <authorList>
            <person name="Sudarsanam P."/>
            <person name="Ley R."/>
            <person name="Guruge J."/>
            <person name="Turnbaugh P.J."/>
            <person name="Mahowald M."/>
            <person name="Liep D."/>
            <person name="Gordon J."/>
        </authorList>
    </citation>
    <scope>NUCLEOTIDE SEQUENCE [LARGE SCALE GENOMIC DNA]</scope>
    <source>
        <strain evidence="2 3">ATCC 29149</strain>
    </source>
</reference>
<feature type="transmembrane region" description="Helical" evidence="1">
    <location>
        <begin position="12"/>
        <end position="29"/>
    </location>
</feature>